<feature type="compositionally biased region" description="Low complexity" evidence="6">
    <location>
        <begin position="122"/>
        <end position="136"/>
    </location>
</feature>
<organism evidence="9 10">
    <name type="scientific">Clathrus columnatus</name>
    <dbReference type="NCBI Taxonomy" id="1419009"/>
    <lineage>
        <taxon>Eukaryota</taxon>
        <taxon>Fungi</taxon>
        <taxon>Dikarya</taxon>
        <taxon>Basidiomycota</taxon>
        <taxon>Agaricomycotina</taxon>
        <taxon>Agaricomycetes</taxon>
        <taxon>Phallomycetidae</taxon>
        <taxon>Phallales</taxon>
        <taxon>Clathraceae</taxon>
        <taxon>Clathrus</taxon>
    </lineage>
</organism>
<dbReference type="InterPro" id="IPR036915">
    <property type="entry name" value="Cyclin-like_sf"/>
</dbReference>
<gene>
    <name evidence="9" type="ORF">Clacol_002528</name>
</gene>
<evidence type="ECO:0000313" key="10">
    <source>
        <dbReference type="Proteomes" id="UP001050691"/>
    </source>
</evidence>
<evidence type="ECO:0008006" key="11">
    <source>
        <dbReference type="Google" id="ProtNLM"/>
    </source>
</evidence>
<dbReference type="InterPro" id="IPR039361">
    <property type="entry name" value="Cyclin"/>
</dbReference>
<dbReference type="GO" id="GO:0051301">
    <property type="term" value="P:cell division"/>
    <property type="evidence" value="ECO:0007669"/>
    <property type="project" value="UniProtKB-KW"/>
</dbReference>
<evidence type="ECO:0000256" key="5">
    <source>
        <dbReference type="RuleBase" id="RU000383"/>
    </source>
</evidence>
<dbReference type="InterPro" id="IPR006671">
    <property type="entry name" value="Cyclin_N"/>
</dbReference>
<keyword evidence="3 5" id="KW-0195">Cyclin</keyword>
<reference evidence="9" key="1">
    <citation type="submission" date="2021-10" db="EMBL/GenBank/DDBJ databases">
        <title>De novo Genome Assembly of Clathrus columnatus (Basidiomycota, Fungi) Using Illumina and Nanopore Sequence Data.</title>
        <authorList>
            <person name="Ogiso-Tanaka E."/>
            <person name="Itagaki H."/>
            <person name="Hosoya T."/>
            <person name="Hosaka K."/>
        </authorList>
    </citation>
    <scope>NUCLEOTIDE SEQUENCE</scope>
    <source>
        <strain evidence="9">MO-923</strain>
    </source>
</reference>
<proteinExistence type="inferred from homology"/>
<evidence type="ECO:0000256" key="1">
    <source>
        <dbReference type="ARBA" id="ARBA00006955"/>
    </source>
</evidence>
<dbReference type="SMART" id="SM00385">
    <property type="entry name" value="CYCLIN"/>
    <property type="match status" value="2"/>
</dbReference>
<dbReference type="PIRSF" id="PIRSF001771">
    <property type="entry name" value="Cyclin_A_B_D_E"/>
    <property type="match status" value="1"/>
</dbReference>
<keyword evidence="2" id="KW-0132">Cell division</keyword>
<evidence type="ECO:0000256" key="3">
    <source>
        <dbReference type="ARBA" id="ARBA00023127"/>
    </source>
</evidence>
<dbReference type="FunFam" id="1.10.472.10:FF:000001">
    <property type="entry name" value="G2/mitotic-specific cyclin"/>
    <property type="match status" value="1"/>
</dbReference>
<feature type="domain" description="Cyclin C-terminal" evidence="8">
    <location>
        <begin position="399"/>
        <end position="513"/>
    </location>
</feature>
<feature type="domain" description="Cyclin-like" evidence="7">
    <location>
        <begin position="403"/>
        <end position="483"/>
    </location>
</feature>
<dbReference type="SMART" id="SM01332">
    <property type="entry name" value="Cyclin_C"/>
    <property type="match status" value="1"/>
</dbReference>
<dbReference type="PANTHER" id="PTHR10177">
    <property type="entry name" value="CYCLINS"/>
    <property type="match status" value="1"/>
</dbReference>
<evidence type="ECO:0000259" key="7">
    <source>
        <dbReference type="SMART" id="SM00385"/>
    </source>
</evidence>
<dbReference type="GO" id="GO:0016538">
    <property type="term" value="F:cyclin-dependent protein serine/threonine kinase regulator activity"/>
    <property type="evidence" value="ECO:0007669"/>
    <property type="project" value="InterPro"/>
</dbReference>
<feature type="region of interest" description="Disordered" evidence="6">
    <location>
        <begin position="193"/>
        <end position="240"/>
    </location>
</feature>
<evidence type="ECO:0000259" key="8">
    <source>
        <dbReference type="SMART" id="SM01332"/>
    </source>
</evidence>
<dbReference type="InterPro" id="IPR046965">
    <property type="entry name" value="Cyclin_A/B-like"/>
</dbReference>
<dbReference type="EMBL" id="BPWL01000003">
    <property type="protein sequence ID" value="GJJ08317.1"/>
    <property type="molecule type" value="Genomic_DNA"/>
</dbReference>
<dbReference type="Pfam" id="PF00134">
    <property type="entry name" value="Cyclin_N"/>
    <property type="match status" value="1"/>
</dbReference>
<comment type="similarity">
    <text evidence="1">Belongs to the cyclin family. Cyclin AB subfamily.</text>
</comment>
<feature type="domain" description="Cyclin-like" evidence="7">
    <location>
        <begin position="305"/>
        <end position="389"/>
    </location>
</feature>
<feature type="region of interest" description="Disordered" evidence="6">
    <location>
        <begin position="114"/>
        <end position="148"/>
    </location>
</feature>
<dbReference type="GO" id="GO:0044772">
    <property type="term" value="P:mitotic cell cycle phase transition"/>
    <property type="evidence" value="ECO:0007669"/>
    <property type="project" value="InterPro"/>
</dbReference>
<feature type="compositionally biased region" description="Basic and acidic residues" evidence="6">
    <location>
        <begin position="137"/>
        <end position="148"/>
    </location>
</feature>
<dbReference type="Proteomes" id="UP001050691">
    <property type="component" value="Unassembled WGS sequence"/>
</dbReference>
<sequence>MATNRLIGRRAQRGKIADENATAQGPVPTKSRLSIFPPAGGAQRIPIIAKGAPTAAGTQRSALGEVTINHRKDANIPSKPVQVGVVKRGRSSSMAAATAPQRIPAPPALTSALANKPAARISRPSASNSESSSRPDSILELKNESDHKVDEVMEIEAEARPSERKVLIEVPSDNEDAQKAEVEKMVIIDYQRPELHPVQRPRTPARSPSPVTSPARLLSSPVHSPESARIPQWPAPPSPRTRAELQRIQEEFTEDMQDYDTTLVAEYSDEIFQYMNKLEEESMPGERYIDGQTEINWEMRQTLVDWLLQLHLRYGLLPETLWIAINIVDRFLTKRVVSLVKLQLVGVTAMFIAAKYEEILAPSVEEFVFMTNGGCRKDEILKGERIILQTLDFRISSYCSPYSWVRKISKADGYDLRTRTLSKFLMEVTLLDHRFLRVKPSVIAAVGMYGARIMLGGDWTDGFVYYSGYTEKQLQPGLDLLIDKLVEKDFNTCYLYKKYLNKKFLKASSYARQWALQVVEEQNAQ</sequence>
<dbReference type="Pfam" id="PF02984">
    <property type="entry name" value="Cyclin_C"/>
    <property type="match status" value="1"/>
</dbReference>
<keyword evidence="4" id="KW-0131">Cell cycle</keyword>
<dbReference type="SUPFAM" id="SSF47954">
    <property type="entry name" value="Cyclin-like"/>
    <property type="match status" value="2"/>
</dbReference>
<evidence type="ECO:0000256" key="2">
    <source>
        <dbReference type="ARBA" id="ARBA00022618"/>
    </source>
</evidence>
<evidence type="ECO:0000313" key="9">
    <source>
        <dbReference type="EMBL" id="GJJ08317.1"/>
    </source>
</evidence>
<keyword evidence="10" id="KW-1185">Reference proteome</keyword>
<dbReference type="AlphaFoldDB" id="A0AAV5A3X3"/>
<evidence type="ECO:0000256" key="4">
    <source>
        <dbReference type="ARBA" id="ARBA00023306"/>
    </source>
</evidence>
<comment type="caution">
    <text evidence="9">The sequence shown here is derived from an EMBL/GenBank/DDBJ whole genome shotgun (WGS) entry which is preliminary data.</text>
</comment>
<protein>
    <recommendedName>
        <fullName evidence="11">Cyclin N-terminal domain-containing protein</fullName>
    </recommendedName>
</protein>
<dbReference type="InterPro" id="IPR004367">
    <property type="entry name" value="Cyclin_C-dom"/>
</dbReference>
<dbReference type="FunFam" id="1.10.472.10:FF:000005">
    <property type="entry name" value="G2/mitotic-specific cyclin B"/>
    <property type="match status" value="1"/>
</dbReference>
<feature type="region of interest" description="Disordered" evidence="6">
    <location>
        <begin position="1"/>
        <end position="26"/>
    </location>
</feature>
<dbReference type="PROSITE" id="PS00292">
    <property type="entry name" value="CYCLINS"/>
    <property type="match status" value="1"/>
</dbReference>
<name>A0AAV5A3X3_9AGAM</name>
<feature type="region of interest" description="Disordered" evidence="6">
    <location>
        <begin position="88"/>
        <end position="107"/>
    </location>
</feature>
<evidence type="ECO:0000256" key="6">
    <source>
        <dbReference type="SAM" id="MobiDB-lite"/>
    </source>
</evidence>
<dbReference type="CDD" id="cd20512">
    <property type="entry name" value="CYCLIN_CLBs_yeast_rpt2"/>
    <property type="match status" value="1"/>
</dbReference>
<dbReference type="Gene3D" id="1.10.472.10">
    <property type="entry name" value="Cyclin-like"/>
    <property type="match status" value="2"/>
</dbReference>
<dbReference type="InterPro" id="IPR048258">
    <property type="entry name" value="Cyclins_cyclin-box"/>
</dbReference>
<dbReference type="InterPro" id="IPR013763">
    <property type="entry name" value="Cyclin-like_dom"/>
</dbReference>
<accession>A0AAV5A3X3</accession>